<gene>
    <name evidence="2" type="ORF">CALCODRAFT_487955</name>
</gene>
<feature type="compositionally biased region" description="Gly residues" evidence="1">
    <location>
        <begin position="47"/>
        <end position="64"/>
    </location>
</feature>
<feature type="compositionally biased region" description="Gly residues" evidence="1">
    <location>
        <begin position="89"/>
        <end position="106"/>
    </location>
</feature>
<feature type="region of interest" description="Disordered" evidence="1">
    <location>
        <begin position="1"/>
        <end position="191"/>
    </location>
</feature>
<name>A0A165CUA7_9BASI</name>
<sequence>MKIDSGNDPALIGDTTGVIGPDNPHPSNLESRSAHQDTTSSHTTGVSGVGTHPGGPGSDPGPGIGVARTTSMPKSAHQDTTSSHTTGVSGVGTHPGGPGSDPGPGIGVARTTSMPKSAHQDTTSSHTTGVSGVGTHPGGPGSDPGPGIGVARTTSMPKSAHQDTTSSHTTRDERRVRSPNMNRSTGPSAMDEAQDVFKLFYQLQAEPRDNCANVAAQGPVRPDSASKSNSWAQQRNAADVLWDADELPPYELVPSDSIPVPSALLRPSQSNNTRRLKVPTTHDTRSYYRRRYEKGFKHGVLLHKEGKNIGQAGLERIGLTSHDNWGHTWQAWWNTLCIGYTPVISVEPEDGVLSARVVPTF</sequence>
<keyword evidence="3" id="KW-1185">Reference proteome</keyword>
<protein>
    <submittedName>
        <fullName evidence="2">Uncharacterized protein</fullName>
    </submittedName>
</protein>
<proteinExistence type="predicted"/>
<accession>A0A165CUA7</accession>
<dbReference type="InParanoid" id="A0A165CUA7"/>
<feature type="compositionally biased region" description="Gly residues" evidence="1">
    <location>
        <begin position="131"/>
        <end position="148"/>
    </location>
</feature>
<evidence type="ECO:0000256" key="1">
    <source>
        <dbReference type="SAM" id="MobiDB-lite"/>
    </source>
</evidence>
<organism evidence="2 3">
    <name type="scientific">Calocera cornea HHB12733</name>
    <dbReference type="NCBI Taxonomy" id="1353952"/>
    <lineage>
        <taxon>Eukaryota</taxon>
        <taxon>Fungi</taxon>
        <taxon>Dikarya</taxon>
        <taxon>Basidiomycota</taxon>
        <taxon>Agaricomycotina</taxon>
        <taxon>Dacrymycetes</taxon>
        <taxon>Dacrymycetales</taxon>
        <taxon>Dacrymycetaceae</taxon>
        <taxon>Calocera</taxon>
    </lineage>
</organism>
<feature type="compositionally biased region" description="Polar residues" evidence="1">
    <location>
        <begin position="152"/>
        <end position="168"/>
    </location>
</feature>
<evidence type="ECO:0000313" key="2">
    <source>
        <dbReference type="EMBL" id="KZT51410.1"/>
    </source>
</evidence>
<dbReference type="Proteomes" id="UP000076842">
    <property type="component" value="Unassembled WGS sequence"/>
</dbReference>
<dbReference type="EMBL" id="KV424109">
    <property type="protein sequence ID" value="KZT51410.1"/>
    <property type="molecule type" value="Genomic_DNA"/>
</dbReference>
<reference evidence="2 3" key="1">
    <citation type="journal article" date="2016" name="Mol. Biol. Evol.">
        <title>Comparative Genomics of Early-Diverging Mushroom-Forming Fungi Provides Insights into the Origins of Lignocellulose Decay Capabilities.</title>
        <authorList>
            <person name="Nagy L.G."/>
            <person name="Riley R."/>
            <person name="Tritt A."/>
            <person name="Adam C."/>
            <person name="Daum C."/>
            <person name="Floudas D."/>
            <person name="Sun H."/>
            <person name="Yadav J.S."/>
            <person name="Pangilinan J."/>
            <person name="Larsson K.H."/>
            <person name="Matsuura K."/>
            <person name="Barry K."/>
            <person name="Labutti K."/>
            <person name="Kuo R."/>
            <person name="Ohm R.A."/>
            <person name="Bhattacharya S.S."/>
            <person name="Shirouzu T."/>
            <person name="Yoshinaga Y."/>
            <person name="Martin F.M."/>
            <person name="Grigoriev I.V."/>
            <person name="Hibbett D.S."/>
        </authorList>
    </citation>
    <scope>NUCLEOTIDE SEQUENCE [LARGE SCALE GENOMIC DNA]</scope>
    <source>
        <strain evidence="2 3">HHB12733</strain>
    </source>
</reference>
<dbReference type="AlphaFoldDB" id="A0A165CUA7"/>
<evidence type="ECO:0000313" key="3">
    <source>
        <dbReference type="Proteomes" id="UP000076842"/>
    </source>
</evidence>